<gene>
    <name evidence="1" type="ORF">SDC9_136257</name>
</gene>
<dbReference type="AlphaFoldDB" id="A0A645DIM9"/>
<proteinExistence type="predicted"/>
<comment type="caution">
    <text evidence="1">The sequence shown here is derived from an EMBL/GenBank/DDBJ whole genome shotgun (WGS) entry which is preliminary data.</text>
</comment>
<evidence type="ECO:0000313" key="1">
    <source>
        <dbReference type="EMBL" id="MPM89149.1"/>
    </source>
</evidence>
<protein>
    <submittedName>
        <fullName evidence="1">Uncharacterized protein</fullName>
    </submittedName>
</protein>
<name>A0A645DIM9_9ZZZZ</name>
<dbReference type="EMBL" id="VSSQ01036631">
    <property type="protein sequence ID" value="MPM89149.1"/>
    <property type="molecule type" value="Genomic_DNA"/>
</dbReference>
<reference evidence="1" key="1">
    <citation type="submission" date="2019-08" db="EMBL/GenBank/DDBJ databases">
        <authorList>
            <person name="Kucharzyk K."/>
            <person name="Murdoch R.W."/>
            <person name="Higgins S."/>
            <person name="Loffler F."/>
        </authorList>
    </citation>
    <scope>NUCLEOTIDE SEQUENCE</scope>
</reference>
<organism evidence="1">
    <name type="scientific">bioreactor metagenome</name>
    <dbReference type="NCBI Taxonomy" id="1076179"/>
    <lineage>
        <taxon>unclassified sequences</taxon>
        <taxon>metagenomes</taxon>
        <taxon>ecological metagenomes</taxon>
    </lineage>
</organism>
<sequence length="79" mass="9544">MLLYKVTFMFRLQVRSPVYGKFELLPRFFEYLYPFSIGQAHKIVFHHEIQTVYQFFIVHLGQKLDILPTMLQCIADKIF</sequence>
<accession>A0A645DIM9</accession>